<gene>
    <name evidence="1" type="ORF">RCL2_002443500</name>
    <name evidence="2" type="ORF">RCL2_002624600</name>
</gene>
<evidence type="ECO:0000313" key="3">
    <source>
        <dbReference type="Proteomes" id="UP000615446"/>
    </source>
</evidence>
<dbReference type="EMBL" id="BLAL01000261">
    <property type="protein sequence ID" value="GES97865.1"/>
    <property type="molecule type" value="Genomic_DNA"/>
</dbReference>
<evidence type="ECO:0000313" key="1">
    <source>
        <dbReference type="EMBL" id="GES97865.1"/>
    </source>
</evidence>
<organism evidence="1 3">
    <name type="scientific">Rhizophagus clarus</name>
    <dbReference type="NCBI Taxonomy" id="94130"/>
    <lineage>
        <taxon>Eukaryota</taxon>
        <taxon>Fungi</taxon>
        <taxon>Fungi incertae sedis</taxon>
        <taxon>Mucoromycota</taxon>
        <taxon>Glomeromycotina</taxon>
        <taxon>Glomeromycetes</taxon>
        <taxon>Glomerales</taxon>
        <taxon>Glomeraceae</taxon>
        <taxon>Rhizophagus</taxon>
    </lineage>
</organism>
<dbReference type="EMBL" id="BLAL01000285">
    <property type="protein sequence ID" value="GES99762.1"/>
    <property type="molecule type" value="Genomic_DNA"/>
</dbReference>
<reference evidence="1" key="1">
    <citation type="submission" date="2019-10" db="EMBL/GenBank/DDBJ databases">
        <title>Conservation and host-specific expression of non-tandemly repeated heterogenous ribosome RNA gene in arbuscular mycorrhizal fungi.</title>
        <authorList>
            <person name="Maeda T."/>
            <person name="Kobayashi Y."/>
            <person name="Nakagawa T."/>
            <person name="Ezawa T."/>
            <person name="Yamaguchi K."/>
            <person name="Bino T."/>
            <person name="Nishimoto Y."/>
            <person name="Shigenobu S."/>
            <person name="Kawaguchi M."/>
        </authorList>
    </citation>
    <scope>NUCLEOTIDE SEQUENCE</scope>
    <source>
        <strain evidence="1">HR1</strain>
    </source>
</reference>
<comment type="caution">
    <text evidence="1">The sequence shown here is derived from an EMBL/GenBank/DDBJ whole genome shotgun (WGS) entry which is preliminary data.</text>
</comment>
<evidence type="ECO:0000313" key="2">
    <source>
        <dbReference type="EMBL" id="GES99762.1"/>
    </source>
</evidence>
<sequence length="80" mass="9253">MINVLICDARALFFGNCVRVCLSSSIVNGVIKEENQIGLIEEDVKRVLYKTWIENVHISEADSVKDYSSWFAVEDRVYYF</sequence>
<proteinExistence type="predicted"/>
<dbReference type="Proteomes" id="UP000615446">
    <property type="component" value="Unassembled WGS sequence"/>
</dbReference>
<accession>A0A8H3QZ77</accession>
<name>A0A8H3QZ77_9GLOM</name>
<dbReference type="AlphaFoldDB" id="A0A8H3QZ77"/>
<protein>
    <submittedName>
        <fullName evidence="1">Uncharacterized protein</fullName>
    </submittedName>
</protein>